<sequence length="127" mass="12965">MADADADDWTELTDGGAPVVRITAPDLARARRIRAGVDGDVAVILDVTVAVGADFRSARRALQVATDDANVRYVGTVLGLAGLVADIEAAGVADGVTLVAAAPGQDLRAVGVDVQRLLTSRSQARAS</sequence>
<organism evidence="1 2">
    <name type="scientific">Mycobacterium dioxanotrophicus</name>
    <dbReference type="NCBI Taxonomy" id="482462"/>
    <lineage>
        <taxon>Bacteria</taxon>
        <taxon>Bacillati</taxon>
        <taxon>Actinomycetota</taxon>
        <taxon>Actinomycetes</taxon>
        <taxon>Mycobacteriales</taxon>
        <taxon>Mycobacteriaceae</taxon>
        <taxon>Mycobacterium</taxon>
    </lineage>
</organism>
<name>A0A1Y0CEM6_9MYCO</name>
<proteinExistence type="predicted"/>
<dbReference type="KEGG" id="mdx:BTO20_03945"/>
<gene>
    <name evidence="1" type="ORF">BTO20_03945</name>
</gene>
<evidence type="ECO:0000313" key="1">
    <source>
        <dbReference type="EMBL" id="ART73395.1"/>
    </source>
</evidence>
<accession>A0A1Y0CEM6</accession>
<evidence type="ECO:0000313" key="2">
    <source>
        <dbReference type="Proteomes" id="UP000195331"/>
    </source>
</evidence>
<protein>
    <submittedName>
        <fullName evidence="1">Uncharacterized protein</fullName>
    </submittedName>
</protein>
<dbReference type="AlphaFoldDB" id="A0A1Y0CEM6"/>
<dbReference type="EMBL" id="CP020809">
    <property type="protein sequence ID" value="ART73395.1"/>
    <property type="molecule type" value="Genomic_DNA"/>
</dbReference>
<reference evidence="1 2" key="1">
    <citation type="submission" date="2017-04" db="EMBL/GenBank/DDBJ databases">
        <title>Whole Genome Sequence of 1,4-Dioxane Degrading Bacterium Mycobacterium dioxanotrophicus PH-06.</title>
        <authorList>
            <person name="He Y."/>
        </authorList>
    </citation>
    <scope>NUCLEOTIDE SEQUENCE [LARGE SCALE GENOMIC DNA]</scope>
    <source>
        <strain evidence="1 2">PH-06</strain>
    </source>
</reference>
<dbReference type="Proteomes" id="UP000195331">
    <property type="component" value="Chromosome"/>
</dbReference>
<keyword evidence="2" id="KW-1185">Reference proteome</keyword>